<evidence type="ECO:0000256" key="1">
    <source>
        <dbReference type="ARBA" id="ARBA00005059"/>
    </source>
</evidence>
<organism evidence="14 15">
    <name type="scientific">Ktedonobacter robiniae</name>
    <dbReference type="NCBI Taxonomy" id="2778365"/>
    <lineage>
        <taxon>Bacteria</taxon>
        <taxon>Bacillati</taxon>
        <taxon>Chloroflexota</taxon>
        <taxon>Ktedonobacteria</taxon>
        <taxon>Ktedonobacterales</taxon>
        <taxon>Ktedonobacteraceae</taxon>
        <taxon>Ktedonobacter</taxon>
    </lineage>
</organism>
<feature type="binding site" evidence="8">
    <location>
        <begin position="187"/>
        <end position="192"/>
    </location>
    <ligand>
        <name>NADP(+)</name>
        <dbReference type="ChEBI" id="CHEBI:58349"/>
    </ligand>
</feature>
<feature type="binding site" evidence="8">
    <location>
        <begin position="47"/>
        <end position="50"/>
    </location>
    <ligand>
        <name>substrate</name>
    </ligand>
</feature>
<dbReference type="PIRSF" id="PIRSF000445">
    <property type="entry name" value="4pyrrol_synth_GluRdtase"/>
    <property type="match status" value="1"/>
</dbReference>
<dbReference type="EMBL" id="BNJG01000004">
    <property type="protein sequence ID" value="GHO60297.1"/>
    <property type="molecule type" value="Genomic_DNA"/>
</dbReference>
<comment type="caution">
    <text evidence="14">The sequence shown here is derived from an EMBL/GenBank/DDBJ whole genome shotgun (WGS) entry which is preliminary data.</text>
</comment>
<evidence type="ECO:0000256" key="7">
    <source>
        <dbReference type="ARBA" id="ARBA00047464"/>
    </source>
</evidence>
<evidence type="ECO:0000256" key="5">
    <source>
        <dbReference type="ARBA" id="ARBA00023002"/>
    </source>
</evidence>
<dbReference type="Pfam" id="PF00745">
    <property type="entry name" value="GlutR_dimer"/>
    <property type="match status" value="1"/>
</dbReference>
<dbReference type="InterPro" id="IPR000343">
    <property type="entry name" value="4pyrrol_synth_GluRdtase"/>
</dbReference>
<keyword evidence="15" id="KW-1185">Reference proteome</keyword>
<evidence type="ECO:0000313" key="15">
    <source>
        <dbReference type="Proteomes" id="UP000654345"/>
    </source>
</evidence>
<evidence type="ECO:0000256" key="9">
    <source>
        <dbReference type="RuleBase" id="RU000584"/>
    </source>
</evidence>
<evidence type="ECO:0000256" key="10">
    <source>
        <dbReference type="SAM" id="MobiDB-lite"/>
    </source>
</evidence>
<comment type="function">
    <text evidence="8">Catalyzes the NADPH-dependent reduction of glutamyl-tRNA(Glu) to glutamate 1-semialdehyde (GSA).</text>
</comment>
<dbReference type="PANTHER" id="PTHR43013:SF1">
    <property type="entry name" value="GLUTAMYL-TRNA REDUCTASE"/>
    <property type="match status" value="1"/>
</dbReference>
<feature type="compositionally biased region" description="Basic and acidic residues" evidence="10">
    <location>
        <begin position="424"/>
        <end position="447"/>
    </location>
</feature>
<keyword evidence="6 8" id="KW-0627">Porphyrin biosynthesis</keyword>
<evidence type="ECO:0000256" key="4">
    <source>
        <dbReference type="ARBA" id="ARBA00022857"/>
    </source>
</evidence>
<keyword evidence="4 8" id="KW-0521">NADP</keyword>
<dbReference type="InterPro" id="IPR036291">
    <property type="entry name" value="NAD(P)-bd_dom_sf"/>
</dbReference>
<evidence type="ECO:0000256" key="3">
    <source>
        <dbReference type="ARBA" id="ARBA00012970"/>
    </source>
</evidence>
<comment type="similarity">
    <text evidence="2 8 9">Belongs to the glutamyl-tRNA reductase family.</text>
</comment>
<dbReference type="PANTHER" id="PTHR43013">
    <property type="entry name" value="GLUTAMYL-TRNA REDUCTASE"/>
    <property type="match status" value="1"/>
</dbReference>
<dbReference type="CDD" id="cd05213">
    <property type="entry name" value="NAD_bind_Glutamyl_tRNA_reduct"/>
    <property type="match status" value="1"/>
</dbReference>
<comment type="pathway">
    <text evidence="1 8 9">Porphyrin-containing compound metabolism; protoporphyrin-IX biosynthesis; 5-aminolevulinate from L-glutamyl-tRNA(Glu): step 1/2.</text>
</comment>
<dbReference type="InterPro" id="IPR036453">
    <property type="entry name" value="GluRdtase_dimer_dom_sf"/>
</dbReference>
<dbReference type="Pfam" id="PF01488">
    <property type="entry name" value="Shikimate_DH"/>
    <property type="match status" value="1"/>
</dbReference>
<dbReference type="SUPFAM" id="SSF69742">
    <property type="entry name" value="Glutamyl tRNA-reductase catalytic, N-terminal domain"/>
    <property type="match status" value="1"/>
</dbReference>
<dbReference type="InterPro" id="IPR015895">
    <property type="entry name" value="4pyrrol_synth_GluRdtase_N"/>
</dbReference>
<comment type="miscellaneous">
    <text evidence="8">During catalysis, the active site Cys acts as a nucleophile attacking the alpha-carbonyl group of tRNA-bound glutamate with the formation of a thioester intermediate between enzyme and glutamate, and the concomitant release of tRNA(Glu). The thioester intermediate is finally reduced by direct hydride transfer from NADPH, to form the product GSA.</text>
</comment>
<comment type="catalytic activity">
    <reaction evidence="7 8 9">
        <text>(S)-4-amino-5-oxopentanoate + tRNA(Glu) + NADP(+) = L-glutamyl-tRNA(Glu) + NADPH + H(+)</text>
        <dbReference type="Rhea" id="RHEA:12344"/>
        <dbReference type="Rhea" id="RHEA-COMP:9663"/>
        <dbReference type="Rhea" id="RHEA-COMP:9680"/>
        <dbReference type="ChEBI" id="CHEBI:15378"/>
        <dbReference type="ChEBI" id="CHEBI:57501"/>
        <dbReference type="ChEBI" id="CHEBI:57783"/>
        <dbReference type="ChEBI" id="CHEBI:58349"/>
        <dbReference type="ChEBI" id="CHEBI:78442"/>
        <dbReference type="ChEBI" id="CHEBI:78520"/>
        <dbReference type="EC" id="1.2.1.70"/>
    </reaction>
</comment>
<comment type="subunit">
    <text evidence="8">Homodimer.</text>
</comment>
<feature type="domain" description="Tetrapyrrole biosynthesis glutamyl-tRNA reductase dimerisation" evidence="11">
    <location>
        <begin position="319"/>
        <end position="418"/>
    </location>
</feature>
<evidence type="ECO:0000313" key="14">
    <source>
        <dbReference type="EMBL" id="GHO60297.1"/>
    </source>
</evidence>
<reference evidence="14 15" key="1">
    <citation type="journal article" date="2021" name="Int. J. Syst. Evol. Microbiol.">
        <title>Reticulibacter mediterranei gen. nov., sp. nov., within the new family Reticulibacteraceae fam. nov., and Ktedonospora formicarum gen. nov., sp. nov., Ktedonobacter robiniae sp. nov., Dictyobacter formicarum sp. nov. and Dictyobacter arantiisoli sp. nov., belonging to the class Ktedonobacteria.</title>
        <authorList>
            <person name="Yabe S."/>
            <person name="Zheng Y."/>
            <person name="Wang C.M."/>
            <person name="Sakai Y."/>
            <person name="Abe K."/>
            <person name="Yokota A."/>
            <person name="Donadio S."/>
            <person name="Cavaletti L."/>
            <person name="Monciardini P."/>
        </authorList>
    </citation>
    <scope>NUCLEOTIDE SEQUENCE [LARGE SCALE GENOMIC DNA]</scope>
    <source>
        <strain evidence="14 15">SOSP1-30</strain>
    </source>
</reference>
<dbReference type="Proteomes" id="UP000654345">
    <property type="component" value="Unassembled WGS sequence"/>
</dbReference>
<dbReference type="NCBIfam" id="TIGR01035">
    <property type="entry name" value="hemA"/>
    <property type="match status" value="1"/>
</dbReference>
<dbReference type="InterPro" id="IPR015896">
    <property type="entry name" value="4pyrrol_synth_GluRdtase_dimer"/>
</dbReference>
<name>A0ABQ3V6T6_9CHLR</name>
<evidence type="ECO:0000256" key="6">
    <source>
        <dbReference type="ARBA" id="ARBA00023244"/>
    </source>
</evidence>
<keyword evidence="5 8" id="KW-0560">Oxidoreductase</keyword>
<dbReference type="HAMAP" id="MF_00087">
    <property type="entry name" value="Glu_tRNA_reductase"/>
    <property type="match status" value="1"/>
</dbReference>
<evidence type="ECO:0000256" key="2">
    <source>
        <dbReference type="ARBA" id="ARBA00005916"/>
    </source>
</evidence>
<evidence type="ECO:0000259" key="11">
    <source>
        <dbReference type="Pfam" id="PF00745"/>
    </source>
</evidence>
<proteinExistence type="inferred from homology"/>
<feature type="binding site" evidence="8">
    <location>
        <position position="118"/>
    </location>
    <ligand>
        <name>substrate</name>
    </ligand>
</feature>
<feature type="active site" description="Nucleophile" evidence="8">
    <location>
        <position position="48"/>
    </location>
</feature>
<dbReference type="Gene3D" id="3.30.460.30">
    <property type="entry name" value="Glutamyl-tRNA reductase, N-terminal domain"/>
    <property type="match status" value="1"/>
</dbReference>
<gene>
    <name evidence="8 14" type="primary">hemA</name>
    <name evidence="14" type="ORF">KSB_87720</name>
</gene>
<protein>
    <recommendedName>
        <fullName evidence="3 8">Glutamyl-tRNA reductase</fullName>
        <shortName evidence="8">GluTR</shortName>
        <ecNumber evidence="3 8">1.2.1.70</ecNumber>
    </recommendedName>
</protein>
<dbReference type="Pfam" id="PF05201">
    <property type="entry name" value="GlutR_N"/>
    <property type="match status" value="1"/>
</dbReference>
<feature type="site" description="Important for activity" evidence="8">
    <location>
        <position position="97"/>
    </location>
</feature>
<feature type="region of interest" description="Disordered" evidence="10">
    <location>
        <begin position="423"/>
        <end position="454"/>
    </location>
</feature>
<feature type="domain" description="Glutamyl-tRNA reductase N-terminal" evidence="13">
    <location>
        <begin position="6"/>
        <end position="154"/>
    </location>
</feature>
<feature type="domain" description="Quinate/shikimate 5-dehydrogenase/glutamyl-tRNA reductase" evidence="12">
    <location>
        <begin position="169"/>
        <end position="303"/>
    </location>
</feature>
<sequence>MDIVVVGADHTTAPIALRERLSCSARQVPQVLSAARQISQESVLLSTCNRIELYAVCEDKKQGIADLLRVLSESREVAGEELLAHCYTFTGQEAVTHLFSVACGLRSLVPGEPQIQGQVVDALEIAQGAGLSGPILSALFRAAVTTGKRARNETGISRSAASLSHVAVQLARHLFPRLEEAAVLLVGSGQMSELAARNLYDNGAHNLTIVNRTYEHATELVEAIGAKHRTFAELLPALVDADVVISSTKAPRALMTLDMMQQVMTRRAGRPLLLVDIALPRDVEPGVADLPGVHLYNIDDLQSEVDRGIHLRWQEAEHVRTIIAQEVEVFERWLSSLSVVGTISDLRKQVELLRQQELARTLRQLSASLSEREVAAIQELTNRIVNKVLHTPTLRLKDAAAGGQGHVYAEAMRYLFALEDDNNETNHDRNASKQARHDTDAVDHRADTSAVARP</sequence>
<dbReference type="EC" id="1.2.1.70" evidence="3 8"/>
<evidence type="ECO:0000259" key="13">
    <source>
        <dbReference type="Pfam" id="PF05201"/>
    </source>
</evidence>
<accession>A0ABQ3V6T6</accession>
<dbReference type="InterPro" id="IPR006151">
    <property type="entry name" value="Shikm_DH/Glu-tRNA_Rdtase"/>
</dbReference>
<dbReference type="SUPFAM" id="SSF51735">
    <property type="entry name" value="NAD(P)-binding Rossmann-fold domains"/>
    <property type="match status" value="1"/>
</dbReference>
<dbReference type="InterPro" id="IPR036343">
    <property type="entry name" value="GluRdtase_N_sf"/>
</dbReference>
<dbReference type="SUPFAM" id="SSF69075">
    <property type="entry name" value="Glutamyl tRNA-reductase dimerization domain"/>
    <property type="match status" value="1"/>
</dbReference>
<dbReference type="Gene3D" id="3.40.50.720">
    <property type="entry name" value="NAD(P)-binding Rossmann-like Domain"/>
    <property type="match status" value="1"/>
</dbReference>
<feature type="binding site" evidence="8">
    <location>
        <begin position="112"/>
        <end position="114"/>
    </location>
    <ligand>
        <name>substrate</name>
    </ligand>
</feature>
<evidence type="ECO:0000256" key="8">
    <source>
        <dbReference type="HAMAP-Rule" id="MF_00087"/>
    </source>
</evidence>
<feature type="binding site" evidence="8">
    <location>
        <position position="107"/>
    </location>
    <ligand>
        <name>substrate</name>
    </ligand>
</feature>
<evidence type="ECO:0000259" key="12">
    <source>
        <dbReference type="Pfam" id="PF01488"/>
    </source>
</evidence>
<comment type="domain">
    <text evidence="8">Possesses an unusual extended V-shaped dimeric structure with each monomer consisting of three distinct domains arranged along a curved 'spinal' alpha-helix. The N-terminal catalytic domain specifically recognizes the glutamate moiety of the substrate. The second domain is the NADPH-binding domain, and the third C-terminal domain is responsible for dimerization.</text>
</comment>